<evidence type="ECO:0000313" key="2">
    <source>
        <dbReference type="Proteomes" id="UP001157502"/>
    </source>
</evidence>
<gene>
    <name evidence="1" type="ORF">DPEC_G00237560</name>
</gene>
<protein>
    <submittedName>
        <fullName evidence="1">Uncharacterized protein</fullName>
    </submittedName>
</protein>
<sequence length="82" mass="9145">MRVPEDVTRQDGHYTAPIDLCPGLLGVNYLLSQTGQPLQSMDPDSEENDQLLEDQEEQEDEGFEEDVQDLTIGSVLKEPPDA</sequence>
<reference evidence="1" key="1">
    <citation type="submission" date="2021-05" db="EMBL/GenBank/DDBJ databases">
        <authorList>
            <person name="Pan Q."/>
            <person name="Jouanno E."/>
            <person name="Zahm M."/>
            <person name="Klopp C."/>
            <person name="Cabau C."/>
            <person name="Louis A."/>
            <person name="Berthelot C."/>
            <person name="Parey E."/>
            <person name="Roest Crollius H."/>
            <person name="Montfort J."/>
            <person name="Robinson-Rechavi M."/>
            <person name="Bouchez O."/>
            <person name="Lampietro C."/>
            <person name="Lopez Roques C."/>
            <person name="Donnadieu C."/>
            <person name="Postlethwait J."/>
            <person name="Bobe J."/>
            <person name="Dillon D."/>
            <person name="Chandos A."/>
            <person name="von Hippel F."/>
            <person name="Guiguen Y."/>
        </authorList>
    </citation>
    <scope>NUCLEOTIDE SEQUENCE</scope>
    <source>
        <strain evidence="1">YG-Jan2019</strain>
    </source>
</reference>
<organism evidence="1 2">
    <name type="scientific">Dallia pectoralis</name>
    <name type="common">Alaska blackfish</name>
    <dbReference type="NCBI Taxonomy" id="75939"/>
    <lineage>
        <taxon>Eukaryota</taxon>
        <taxon>Metazoa</taxon>
        <taxon>Chordata</taxon>
        <taxon>Craniata</taxon>
        <taxon>Vertebrata</taxon>
        <taxon>Euteleostomi</taxon>
        <taxon>Actinopterygii</taxon>
        <taxon>Neopterygii</taxon>
        <taxon>Teleostei</taxon>
        <taxon>Protacanthopterygii</taxon>
        <taxon>Esociformes</taxon>
        <taxon>Umbridae</taxon>
        <taxon>Dallia</taxon>
    </lineage>
</organism>
<accession>A0ACC2FYT5</accession>
<name>A0ACC2FYT5_DALPE</name>
<evidence type="ECO:0000313" key="1">
    <source>
        <dbReference type="EMBL" id="KAJ7996486.1"/>
    </source>
</evidence>
<proteinExistence type="predicted"/>
<comment type="caution">
    <text evidence="1">The sequence shown here is derived from an EMBL/GenBank/DDBJ whole genome shotgun (WGS) entry which is preliminary data.</text>
</comment>
<keyword evidence="2" id="KW-1185">Reference proteome</keyword>
<dbReference type="EMBL" id="CM055747">
    <property type="protein sequence ID" value="KAJ7996486.1"/>
    <property type="molecule type" value="Genomic_DNA"/>
</dbReference>
<dbReference type="Proteomes" id="UP001157502">
    <property type="component" value="Chromosome 20"/>
</dbReference>